<dbReference type="AlphaFoldDB" id="A0A4D6MPB8"/>
<dbReference type="Proteomes" id="UP000501690">
    <property type="component" value="Linkage Group LG7"/>
</dbReference>
<reference evidence="3 4" key="1">
    <citation type="submission" date="2019-04" db="EMBL/GenBank/DDBJ databases">
        <title>An improved genome assembly and genetic linkage map for asparagus bean, Vigna unguiculata ssp. sesquipedialis.</title>
        <authorList>
            <person name="Xia Q."/>
            <person name="Zhang R."/>
            <person name="Dong Y."/>
        </authorList>
    </citation>
    <scope>NUCLEOTIDE SEQUENCE [LARGE SCALE GENOMIC DNA]</scope>
    <source>
        <tissue evidence="3">Leaf</tissue>
    </source>
</reference>
<feature type="coiled-coil region" evidence="1">
    <location>
        <begin position="174"/>
        <end position="201"/>
    </location>
</feature>
<accession>A0A4D6MPB8</accession>
<name>A0A4D6MPB8_VIGUN</name>
<evidence type="ECO:0000256" key="2">
    <source>
        <dbReference type="SAM" id="MobiDB-lite"/>
    </source>
</evidence>
<organism evidence="3 4">
    <name type="scientific">Vigna unguiculata</name>
    <name type="common">Cowpea</name>
    <dbReference type="NCBI Taxonomy" id="3917"/>
    <lineage>
        <taxon>Eukaryota</taxon>
        <taxon>Viridiplantae</taxon>
        <taxon>Streptophyta</taxon>
        <taxon>Embryophyta</taxon>
        <taxon>Tracheophyta</taxon>
        <taxon>Spermatophyta</taxon>
        <taxon>Magnoliopsida</taxon>
        <taxon>eudicotyledons</taxon>
        <taxon>Gunneridae</taxon>
        <taxon>Pentapetalae</taxon>
        <taxon>rosids</taxon>
        <taxon>fabids</taxon>
        <taxon>Fabales</taxon>
        <taxon>Fabaceae</taxon>
        <taxon>Papilionoideae</taxon>
        <taxon>50 kb inversion clade</taxon>
        <taxon>NPAAA clade</taxon>
        <taxon>indigoferoid/millettioid clade</taxon>
        <taxon>Phaseoleae</taxon>
        <taxon>Vigna</taxon>
    </lineage>
</organism>
<keyword evidence="1" id="KW-0175">Coiled coil</keyword>
<feature type="compositionally biased region" description="Polar residues" evidence="2">
    <location>
        <begin position="12"/>
        <end position="21"/>
    </location>
</feature>
<gene>
    <name evidence="3" type="ORF">DEO72_LG7g3117</name>
</gene>
<evidence type="ECO:0000313" key="3">
    <source>
        <dbReference type="EMBL" id="QCE01817.1"/>
    </source>
</evidence>
<feature type="compositionally biased region" description="Low complexity" evidence="2">
    <location>
        <begin position="342"/>
        <end position="354"/>
    </location>
</feature>
<feature type="region of interest" description="Disordered" evidence="2">
    <location>
        <begin position="1"/>
        <end position="21"/>
    </location>
</feature>
<dbReference type="EMBL" id="CP039351">
    <property type="protein sequence ID" value="QCE01817.1"/>
    <property type="molecule type" value="Genomic_DNA"/>
</dbReference>
<protein>
    <submittedName>
        <fullName evidence="3">Uncharacterized protein</fullName>
    </submittedName>
</protein>
<feature type="region of interest" description="Disordered" evidence="2">
    <location>
        <begin position="327"/>
        <end position="376"/>
    </location>
</feature>
<dbReference type="PANTHER" id="PTHR34380:SF1">
    <property type="entry name" value="OS01G0221300 PROTEIN"/>
    <property type="match status" value="1"/>
</dbReference>
<evidence type="ECO:0000256" key="1">
    <source>
        <dbReference type="SAM" id="Coils"/>
    </source>
</evidence>
<sequence length="388" mass="44344">MAVQPKTEPGSFHSSILTTSGTHNSEMSISELVSVLRVAYQVEDFDKVEEQLKNREDKMRAEIGSLREKLDLERLNSIEVAKRLKIREEQCKKGKQAQENYELLLKRMKESGLDMEELRKKNVTLEREVCELKELKKKMVEDVKCVAELRTKISRLEEEKVGNKSALDALNMKNTELKEEVKKNLTVIERLRTENDKLTDEKLERKTLFESLEKKYGELCASVVKLEDDIKVLMSEGASDCGNTEVEPKPQVCYAVKDEEVIDDYELENDTGEHVPFRAQSAKKGNKDITSEMEVITLSDDDDDDECPNQGLHREKAISQIMGENEHPQRVETLTRKRAGASDIQTSSRSTSSDDLYEMDNPPLKRVKTSPASSDTYSLPGYFLTRRI</sequence>
<feature type="coiled-coil region" evidence="1">
    <location>
        <begin position="101"/>
        <end position="138"/>
    </location>
</feature>
<proteinExistence type="predicted"/>
<dbReference type="PANTHER" id="PTHR34380">
    <property type="entry name" value="BNAA03G12380D PROTEIN"/>
    <property type="match status" value="1"/>
</dbReference>
<keyword evidence="4" id="KW-1185">Reference proteome</keyword>
<evidence type="ECO:0000313" key="4">
    <source>
        <dbReference type="Proteomes" id="UP000501690"/>
    </source>
</evidence>